<dbReference type="GO" id="GO:0008270">
    <property type="term" value="F:zinc ion binding"/>
    <property type="evidence" value="ECO:0007669"/>
    <property type="project" value="UniProtKB-KW"/>
</dbReference>
<dbReference type="InterPro" id="IPR001841">
    <property type="entry name" value="Znf_RING"/>
</dbReference>
<evidence type="ECO:0000256" key="5">
    <source>
        <dbReference type="SAM" id="MobiDB-lite"/>
    </source>
</evidence>
<dbReference type="GO" id="GO:0005634">
    <property type="term" value="C:nucleus"/>
    <property type="evidence" value="ECO:0007669"/>
    <property type="project" value="TreeGrafter"/>
</dbReference>
<feature type="region of interest" description="Disordered" evidence="5">
    <location>
        <begin position="242"/>
        <end position="275"/>
    </location>
</feature>
<feature type="region of interest" description="Disordered" evidence="5">
    <location>
        <begin position="60"/>
        <end position="122"/>
    </location>
</feature>
<dbReference type="SUPFAM" id="SSF57850">
    <property type="entry name" value="RING/U-box"/>
    <property type="match status" value="1"/>
</dbReference>
<name>A0A7S2UST6_9STRA</name>
<dbReference type="AlphaFoldDB" id="A0A7S2UST6"/>
<dbReference type="SMART" id="SM00184">
    <property type="entry name" value="RING"/>
    <property type="match status" value="1"/>
</dbReference>
<keyword evidence="2 4" id="KW-0863">Zinc-finger</keyword>
<dbReference type="PROSITE" id="PS50199">
    <property type="entry name" value="ZF_RANBP2_2"/>
    <property type="match status" value="1"/>
</dbReference>
<dbReference type="GO" id="GO:0061630">
    <property type="term" value="F:ubiquitin protein ligase activity"/>
    <property type="evidence" value="ECO:0007669"/>
    <property type="project" value="TreeGrafter"/>
</dbReference>
<evidence type="ECO:0000256" key="4">
    <source>
        <dbReference type="PROSITE-ProRule" id="PRU00322"/>
    </source>
</evidence>
<dbReference type="InterPro" id="IPR036443">
    <property type="entry name" value="Znf_RanBP2_sf"/>
</dbReference>
<organism evidence="8">
    <name type="scientific">Attheya septentrionalis</name>
    <dbReference type="NCBI Taxonomy" id="420275"/>
    <lineage>
        <taxon>Eukaryota</taxon>
        <taxon>Sar</taxon>
        <taxon>Stramenopiles</taxon>
        <taxon>Ochrophyta</taxon>
        <taxon>Bacillariophyta</taxon>
        <taxon>Coscinodiscophyceae</taxon>
        <taxon>Chaetocerotophycidae</taxon>
        <taxon>Chaetocerotales</taxon>
        <taxon>Attheyaceae</taxon>
        <taxon>Attheya</taxon>
    </lineage>
</organism>
<dbReference type="SUPFAM" id="SSF90209">
    <property type="entry name" value="Ran binding protein zinc finger-like"/>
    <property type="match status" value="1"/>
</dbReference>
<dbReference type="EMBL" id="HBHQ01028726">
    <property type="protein sequence ID" value="CAD9827655.1"/>
    <property type="molecule type" value="Transcribed_RNA"/>
</dbReference>
<feature type="domain" description="RING-type" evidence="6">
    <location>
        <begin position="374"/>
        <end position="415"/>
    </location>
</feature>
<accession>A0A7S2UST6</accession>
<evidence type="ECO:0000256" key="2">
    <source>
        <dbReference type="ARBA" id="ARBA00022771"/>
    </source>
</evidence>
<feature type="compositionally biased region" description="Polar residues" evidence="5">
    <location>
        <begin position="257"/>
        <end position="268"/>
    </location>
</feature>
<dbReference type="Pfam" id="PF13639">
    <property type="entry name" value="zf-RING_2"/>
    <property type="match status" value="1"/>
</dbReference>
<dbReference type="CDD" id="cd16454">
    <property type="entry name" value="RING-H2_PA-TM-RING"/>
    <property type="match status" value="1"/>
</dbReference>
<dbReference type="InterPro" id="IPR001876">
    <property type="entry name" value="Znf_RanBP2"/>
</dbReference>
<feature type="compositionally biased region" description="Polar residues" evidence="5">
    <location>
        <begin position="158"/>
        <end position="168"/>
    </location>
</feature>
<proteinExistence type="predicted"/>
<dbReference type="InterPro" id="IPR013083">
    <property type="entry name" value="Znf_RING/FYVE/PHD"/>
</dbReference>
<protein>
    <recommendedName>
        <fullName evidence="9">RING-type domain-containing protein</fullName>
    </recommendedName>
</protein>
<dbReference type="PROSITE" id="PS01358">
    <property type="entry name" value="ZF_RANBP2_1"/>
    <property type="match status" value="1"/>
</dbReference>
<dbReference type="PANTHER" id="PTHR45931:SF16">
    <property type="entry name" value="RING_U-BOX SUPERFAMILY PROTEIN"/>
    <property type="match status" value="1"/>
</dbReference>
<evidence type="ECO:0000313" key="8">
    <source>
        <dbReference type="EMBL" id="CAD9827655.1"/>
    </source>
</evidence>
<evidence type="ECO:0000256" key="1">
    <source>
        <dbReference type="ARBA" id="ARBA00022723"/>
    </source>
</evidence>
<feature type="region of interest" description="Disordered" evidence="5">
    <location>
        <begin position="1"/>
        <end position="24"/>
    </location>
</feature>
<sequence length="443" mass="48992">MNMNEKVTKRKREDSVLPSIKRGSSSEAEILAPAITTVICNRCGHEVPEMNWAIHNSTCQHRSGESSKEGSATNETSRAQEVEERVEPANICATENVERSSPMAEGVRQEEQDPDPETVDTSEHAQWECPRCTLLNPNEASFCGACYYIRMLSQNNRSIPSNTGNENGMPQQPQPPQMPGNLRYNITVQEVNHDSIRTVNNLVSGVLIGTLAGGGIGGLIGLMGGAIVDGVTRWNNHRADRVRVQSSQETEPILRPTDQSDNRSTARTQHPRRGGIRIVQIRTSGNGLGATGSDGDPIGTVHPMDRMILQMLMLSALTQGTDNVDQMTFEELFQRFGVENEHRGASQEVIDQIPLQTFHNDDDEKNASNDKPVCNICLEEFQTGDEIRKLSCLHRFHKQCIDRWLGTVASCPICKHEIGRNVESHTNSADTSNQNIVHHSQTA</sequence>
<keyword evidence="3" id="KW-0862">Zinc</keyword>
<reference evidence="8" key="1">
    <citation type="submission" date="2021-01" db="EMBL/GenBank/DDBJ databases">
        <authorList>
            <person name="Corre E."/>
            <person name="Pelletier E."/>
            <person name="Niang G."/>
            <person name="Scheremetjew M."/>
            <person name="Finn R."/>
            <person name="Kale V."/>
            <person name="Holt S."/>
            <person name="Cochrane G."/>
            <person name="Meng A."/>
            <person name="Brown T."/>
            <person name="Cohen L."/>
        </authorList>
    </citation>
    <scope>NUCLEOTIDE SEQUENCE</scope>
    <source>
        <strain evidence="8">CCMP2084</strain>
    </source>
</reference>
<dbReference type="GO" id="GO:0006511">
    <property type="term" value="P:ubiquitin-dependent protein catabolic process"/>
    <property type="evidence" value="ECO:0007669"/>
    <property type="project" value="TreeGrafter"/>
</dbReference>
<feature type="compositionally biased region" description="Basic and acidic residues" evidence="5">
    <location>
        <begin position="78"/>
        <end position="87"/>
    </location>
</feature>
<dbReference type="InterPro" id="IPR051834">
    <property type="entry name" value="RING_finger_E3_ligase"/>
</dbReference>
<evidence type="ECO:0008006" key="9">
    <source>
        <dbReference type="Google" id="ProtNLM"/>
    </source>
</evidence>
<feature type="domain" description="RanBP2-type" evidence="7">
    <location>
        <begin position="123"/>
        <end position="152"/>
    </location>
</feature>
<evidence type="ECO:0000259" key="7">
    <source>
        <dbReference type="PROSITE" id="PS50199"/>
    </source>
</evidence>
<evidence type="ECO:0000259" key="6">
    <source>
        <dbReference type="PROSITE" id="PS50089"/>
    </source>
</evidence>
<dbReference type="Gene3D" id="2.30.30.380">
    <property type="entry name" value="Zn-finger domain of Sec23/24"/>
    <property type="match status" value="1"/>
</dbReference>
<gene>
    <name evidence="8" type="ORF">ASEP1449_LOCUS19489</name>
</gene>
<dbReference type="PROSITE" id="PS50089">
    <property type="entry name" value="ZF_RING_2"/>
    <property type="match status" value="1"/>
</dbReference>
<keyword evidence="1" id="KW-0479">Metal-binding</keyword>
<dbReference type="PANTHER" id="PTHR45931">
    <property type="entry name" value="SI:CH211-59O9.10"/>
    <property type="match status" value="1"/>
</dbReference>
<evidence type="ECO:0000256" key="3">
    <source>
        <dbReference type="ARBA" id="ARBA00022833"/>
    </source>
</evidence>
<feature type="region of interest" description="Disordered" evidence="5">
    <location>
        <begin position="158"/>
        <end position="179"/>
    </location>
</feature>
<dbReference type="Gene3D" id="3.30.40.10">
    <property type="entry name" value="Zinc/RING finger domain, C3HC4 (zinc finger)"/>
    <property type="match status" value="1"/>
</dbReference>